<keyword evidence="4" id="KW-0560">Oxidoreductase</keyword>
<evidence type="ECO:0000313" key="8">
    <source>
        <dbReference type="Proteomes" id="UP000248783"/>
    </source>
</evidence>
<keyword evidence="3" id="KW-0274">FAD</keyword>
<dbReference type="PANTHER" id="PTHR46056:SF12">
    <property type="entry name" value="LONG-CHAIN-ALCOHOL OXIDASE"/>
    <property type="match status" value="1"/>
</dbReference>
<dbReference type="InterPro" id="IPR007867">
    <property type="entry name" value="GMC_OxRtase_C"/>
</dbReference>
<feature type="domain" description="Glucose-methanol-choline oxidoreductase N-terminal" evidence="5">
    <location>
        <begin position="224"/>
        <end position="345"/>
    </location>
</feature>
<dbReference type="SUPFAM" id="SSF51905">
    <property type="entry name" value="FAD/NAD(P)-binding domain"/>
    <property type="match status" value="1"/>
</dbReference>
<name>A0A2W5WNM5_9MICO</name>
<reference evidence="7 8" key="1">
    <citation type="submission" date="2018-06" db="EMBL/GenBank/DDBJ databases">
        <title>Whole genome sequencing of a novel hydrocarbon degrading bacterial strain, PW21 isolated from oil contaminated produced water sample.</title>
        <authorList>
            <person name="Nagkirti P."/>
            <person name="Shaikh A."/>
            <person name="Gowdaman V."/>
            <person name="Engineer A.E."/>
            <person name="Dagar S."/>
            <person name="Dhakephalkar P.K."/>
        </authorList>
    </citation>
    <scope>NUCLEOTIDE SEQUENCE [LARGE SCALE GENOMIC DNA]</scope>
    <source>
        <strain evidence="7 8">PW21</strain>
    </source>
</reference>
<sequence>MSARRHEPVEIVTIGGGMTASVLASQILPDTSVRMVSLEQGPAQWTYPDFAHNHDSLRYNNRFAMMQDLSRTSWTWRPNADAPTLPFRQYGSFHPGQGLGGSMVHWTALTWRFLPDHFRFRSVNVERYGADRIPEEMDARDWPVTYEELEPYYDKVEYDIGVSGLAGNLGGRIVEGGNPFEGPRRRPYPNPPLAPMAFGELFTEASRDLGLHPFPTPAGILSRGWTDPYGNTRAGCLYCGFCTRYGCEVGAKASPLTTWLPPALATGRYEVRTRCRALEIETADDGRATGVRYVDARGTEHFQPAEIVVCAAFTLENVRMLLLSRGGAHPDGIGNDRGMVGRNYTYQLDQAPAKGLWEGRKFNFYMGNGCTNAQVWDFNADNFDHSDVDFVGGARIQCEGGQREPISSSDQLLDGLLNDGARQWGAAWKAELGRSWDSVGHLEIEGESPAYHGNFMDLDPTYKDEWGLPMLRITFDWRENERNLYRYVAARCGEIVQAMGADRTDVTEELAPYRIDEYQSTHPNGGAIMGFSPGDSVTNSYGQVWDTPNVFVTGAALFPQNPGANPTGTVGALAMRTAEAIRDRYLAAPGELL</sequence>
<protein>
    <submittedName>
        <fullName evidence="7">GMC family oxidoreductase</fullName>
    </submittedName>
</protein>
<evidence type="ECO:0000256" key="1">
    <source>
        <dbReference type="ARBA" id="ARBA00010790"/>
    </source>
</evidence>
<dbReference type="Proteomes" id="UP000248783">
    <property type="component" value="Unassembled WGS sequence"/>
</dbReference>
<accession>A0A2W5WNM5</accession>
<evidence type="ECO:0000259" key="5">
    <source>
        <dbReference type="Pfam" id="PF00732"/>
    </source>
</evidence>
<dbReference type="InterPro" id="IPR036188">
    <property type="entry name" value="FAD/NAD-bd_sf"/>
</dbReference>
<keyword evidence="2" id="KW-0285">Flavoprotein</keyword>
<dbReference type="RefSeq" id="WP_111251090.1">
    <property type="nucleotide sequence ID" value="NZ_QKWH01000006.1"/>
</dbReference>
<evidence type="ECO:0000256" key="2">
    <source>
        <dbReference type="ARBA" id="ARBA00022630"/>
    </source>
</evidence>
<dbReference type="SUPFAM" id="SSF54373">
    <property type="entry name" value="FAD-linked reductases, C-terminal domain"/>
    <property type="match status" value="1"/>
</dbReference>
<comment type="caution">
    <text evidence="7">The sequence shown here is derived from an EMBL/GenBank/DDBJ whole genome shotgun (WGS) entry which is preliminary data.</text>
</comment>
<evidence type="ECO:0000259" key="6">
    <source>
        <dbReference type="Pfam" id="PF05199"/>
    </source>
</evidence>
<dbReference type="GO" id="GO:0050660">
    <property type="term" value="F:flavin adenine dinucleotide binding"/>
    <property type="evidence" value="ECO:0007669"/>
    <property type="project" value="InterPro"/>
</dbReference>
<organism evidence="7 8">
    <name type="scientific">Xylanimonas oleitrophica</name>
    <dbReference type="NCBI Taxonomy" id="2607479"/>
    <lineage>
        <taxon>Bacteria</taxon>
        <taxon>Bacillati</taxon>
        <taxon>Actinomycetota</taxon>
        <taxon>Actinomycetes</taxon>
        <taxon>Micrococcales</taxon>
        <taxon>Promicromonosporaceae</taxon>
        <taxon>Xylanimonas</taxon>
    </lineage>
</organism>
<dbReference type="AlphaFoldDB" id="A0A2W5WNM5"/>
<dbReference type="PANTHER" id="PTHR46056">
    <property type="entry name" value="LONG-CHAIN-ALCOHOL OXIDASE"/>
    <property type="match status" value="1"/>
</dbReference>
<evidence type="ECO:0000256" key="3">
    <source>
        <dbReference type="ARBA" id="ARBA00022827"/>
    </source>
</evidence>
<dbReference type="Gene3D" id="3.50.50.60">
    <property type="entry name" value="FAD/NAD(P)-binding domain"/>
    <property type="match status" value="2"/>
</dbReference>
<keyword evidence="8" id="KW-1185">Reference proteome</keyword>
<dbReference type="GO" id="GO:0016614">
    <property type="term" value="F:oxidoreductase activity, acting on CH-OH group of donors"/>
    <property type="evidence" value="ECO:0007669"/>
    <property type="project" value="InterPro"/>
</dbReference>
<dbReference type="EMBL" id="QKWH01000006">
    <property type="protein sequence ID" value="PZR52957.1"/>
    <property type="molecule type" value="Genomic_DNA"/>
</dbReference>
<feature type="domain" description="Glucose-methanol-choline oxidoreductase C-terminal" evidence="6">
    <location>
        <begin position="454"/>
        <end position="574"/>
    </location>
</feature>
<comment type="similarity">
    <text evidence="1">Belongs to the GMC oxidoreductase family.</text>
</comment>
<proteinExistence type="inferred from homology"/>
<evidence type="ECO:0000313" key="7">
    <source>
        <dbReference type="EMBL" id="PZR52957.1"/>
    </source>
</evidence>
<gene>
    <name evidence="7" type="ORF">DNL40_09905</name>
</gene>
<dbReference type="Pfam" id="PF05199">
    <property type="entry name" value="GMC_oxred_C"/>
    <property type="match status" value="1"/>
</dbReference>
<dbReference type="InterPro" id="IPR000172">
    <property type="entry name" value="GMC_OxRdtase_N"/>
</dbReference>
<dbReference type="Pfam" id="PF00732">
    <property type="entry name" value="GMC_oxred_N"/>
    <property type="match status" value="1"/>
</dbReference>
<evidence type="ECO:0000256" key="4">
    <source>
        <dbReference type="ARBA" id="ARBA00023002"/>
    </source>
</evidence>